<evidence type="ECO:0000313" key="6">
    <source>
        <dbReference type="EMBL" id="GAL62717.1"/>
    </source>
</evidence>
<evidence type="ECO:0000256" key="1">
    <source>
        <dbReference type="ARBA" id="ARBA00004834"/>
    </source>
</evidence>
<dbReference type="InterPro" id="IPR006710">
    <property type="entry name" value="Glyco_hydro_43"/>
</dbReference>
<dbReference type="Pfam" id="PF04616">
    <property type="entry name" value="Glyco_hydro_43"/>
    <property type="match status" value="1"/>
</dbReference>
<dbReference type="Gene3D" id="2.115.10.20">
    <property type="entry name" value="Glycosyl hydrolase domain, family 43"/>
    <property type="match status" value="1"/>
</dbReference>
<comment type="caution">
    <text evidence="6">The sequence shown here is derived from an EMBL/GenBank/DDBJ whole genome shotgun (WGS) entry which is preliminary data.</text>
</comment>
<protein>
    <recommendedName>
        <fullName evidence="8">Glycoside hydrolase</fullName>
    </recommendedName>
</protein>
<dbReference type="EMBL" id="BBNQ01000007">
    <property type="protein sequence ID" value="GAL62717.1"/>
    <property type="molecule type" value="Genomic_DNA"/>
</dbReference>
<evidence type="ECO:0000256" key="3">
    <source>
        <dbReference type="ARBA" id="ARBA00022801"/>
    </source>
</evidence>
<dbReference type="InterPro" id="IPR023296">
    <property type="entry name" value="Glyco_hydro_beta-prop_sf"/>
</dbReference>
<dbReference type="PANTHER" id="PTHR43301">
    <property type="entry name" value="ARABINAN ENDO-1,5-ALPHA-L-ARABINOSIDASE"/>
    <property type="match status" value="1"/>
</dbReference>
<name>A0A090W5B3_9FLAO</name>
<dbReference type="GO" id="GO:0005975">
    <property type="term" value="P:carbohydrate metabolic process"/>
    <property type="evidence" value="ECO:0007669"/>
    <property type="project" value="InterPro"/>
</dbReference>
<evidence type="ECO:0000256" key="4">
    <source>
        <dbReference type="ARBA" id="ARBA00023295"/>
    </source>
</evidence>
<dbReference type="SUPFAM" id="SSF75005">
    <property type="entry name" value="Arabinanase/levansucrase/invertase"/>
    <property type="match status" value="1"/>
</dbReference>
<dbReference type="OrthoDB" id="1016412at2"/>
<gene>
    <name evidence="6" type="ORF">JCM19300_378</name>
</gene>
<dbReference type="AlphaFoldDB" id="A0A090W5B3"/>
<dbReference type="GO" id="GO:0004553">
    <property type="term" value="F:hydrolase activity, hydrolyzing O-glycosyl compounds"/>
    <property type="evidence" value="ECO:0007669"/>
    <property type="project" value="InterPro"/>
</dbReference>
<dbReference type="PANTHER" id="PTHR43301:SF3">
    <property type="entry name" value="ARABINAN ENDO-1,5-ALPHA-L-ARABINOSIDASE A-RELATED"/>
    <property type="match status" value="1"/>
</dbReference>
<keyword evidence="3 5" id="KW-0378">Hydrolase</keyword>
<accession>A0A090W5B3</accession>
<keyword evidence="4 5" id="KW-0326">Glycosidase</keyword>
<organism evidence="6 7">
    <name type="scientific">Algibacter lectus</name>
    <dbReference type="NCBI Taxonomy" id="221126"/>
    <lineage>
        <taxon>Bacteria</taxon>
        <taxon>Pseudomonadati</taxon>
        <taxon>Bacteroidota</taxon>
        <taxon>Flavobacteriia</taxon>
        <taxon>Flavobacteriales</taxon>
        <taxon>Flavobacteriaceae</taxon>
        <taxon>Algibacter</taxon>
    </lineage>
</organism>
<evidence type="ECO:0008006" key="8">
    <source>
        <dbReference type="Google" id="ProtNLM"/>
    </source>
</evidence>
<comment type="pathway">
    <text evidence="1">Glycan metabolism; L-arabinan degradation.</text>
</comment>
<reference evidence="6 7" key="1">
    <citation type="journal article" date="2014" name="Genome Announc.">
        <title>Draft Genome Sequences of Marine Flavobacterium Algibacter lectus Strains SS8 and NR4.</title>
        <authorList>
            <person name="Takatani N."/>
            <person name="Nakanishi M."/>
            <person name="Meirelles P."/>
            <person name="Mino S."/>
            <person name="Suda W."/>
            <person name="Oshima K."/>
            <person name="Hattori M."/>
            <person name="Ohkuma M."/>
            <person name="Hosokawa M."/>
            <person name="Miyashita K."/>
            <person name="Thompson F.L."/>
            <person name="Niwa A."/>
            <person name="Sawabe T."/>
            <person name="Sawabe T."/>
        </authorList>
    </citation>
    <scope>NUCLEOTIDE SEQUENCE [LARGE SCALE GENOMIC DNA]</scope>
    <source>
        <strain evidence="6 7">JCM 19300</strain>
    </source>
</reference>
<dbReference type="Proteomes" id="UP000029644">
    <property type="component" value="Unassembled WGS sequence"/>
</dbReference>
<sequence length="375" mass="42783">MERNYDNYMAPRPEDNELYTQFKYTEIKGLDYSNHDGTISRRDPSKVIFENGKYYVWYTHRQTETPPKGAKLSTETIPSADWDLSEIWYATSTDGFTWEEQGVAIPRPPKPNLGHRSVSTADILKWEGKYYMYYQGFSEASGLRGDDCPVLMSYSDSPDGPWTATNEIVIPNGPKDTWDQYSIHDPYPLVYKGKIYLYYKSDFNEKPNLVRMQGLATAESPFGPFTKNPLNPVLTSGHETTLFPFKEGIAALTIRDGNEHNTIQFSKDGVDFEIASLVELMPAAAGPYIPDAFTDTKDGRGITWGISHFTSYNGWATNHAILARFDCDLSLDVNDPAMKKHHVYHSPEVFFKQGLNPKQKARIHEENQKLQNNRK</sequence>
<dbReference type="InterPro" id="IPR050727">
    <property type="entry name" value="GH43_arabinanases"/>
</dbReference>
<comment type="similarity">
    <text evidence="2 5">Belongs to the glycosyl hydrolase 43 family.</text>
</comment>
<evidence type="ECO:0000256" key="2">
    <source>
        <dbReference type="ARBA" id="ARBA00009865"/>
    </source>
</evidence>
<evidence type="ECO:0000313" key="7">
    <source>
        <dbReference type="Proteomes" id="UP000029644"/>
    </source>
</evidence>
<evidence type="ECO:0000256" key="5">
    <source>
        <dbReference type="RuleBase" id="RU361187"/>
    </source>
</evidence>
<proteinExistence type="inferred from homology"/>
<dbReference type="CDD" id="cd08992">
    <property type="entry name" value="GH117"/>
    <property type="match status" value="1"/>
</dbReference>